<evidence type="ECO:0000313" key="4">
    <source>
        <dbReference type="Proteomes" id="UP000294513"/>
    </source>
</evidence>
<evidence type="ECO:0000256" key="1">
    <source>
        <dbReference type="ARBA" id="ARBA00022801"/>
    </source>
</evidence>
<dbReference type="OrthoDB" id="262125at2"/>
<organism evidence="3 4">
    <name type="scientific">Actinomadura rubrisoli</name>
    <dbReference type="NCBI Taxonomy" id="2530368"/>
    <lineage>
        <taxon>Bacteria</taxon>
        <taxon>Bacillati</taxon>
        <taxon>Actinomycetota</taxon>
        <taxon>Actinomycetes</taxon>
        <taxon>Streptosporangiales</taxon>
        <taxon>Thermomonosporaceae</taxon>
        <taxon>Actinomadura</taxon>
    </lineage>
</organism>
<dbReference type="InterPro" id="IPR001375">
    <property type="entry name" value="Peptidase_S9_cat"/>
</dbReference>
<name>A0A4R5ALM1_9ACTN</name>
<dbReference type="AlphaFoldDB" id="A0A4R5ALM1"/>
<evidence type="ECO:0000313" key="3">
    <source>
        <dbReference type="EMBL" id="TDD73503.1"/>
    </source>
</evidence>
<dbReference type="Proteomes" id="UP000294513">
    <property type="component" value="Unassembled WGS sequence"/>
</dbReference>
<keyword evidence="1" id="KW-0378">Hydrolase</keyword>
<proteinExistence type="predicted"/>
<dbReference type="Gene3D" id="3.40.50.1820">
    <property type="entry name" value="alpha/beta hydrolase"/>
    <property type="match status" value="1"/>
</dbReference>
<comment type="caution">
    <text evidence="3">The sequence shown here is derived from an EMBL/GenBank/DDBJ whole genome shotgun (WGS) entry which is preliminary data.</text>
</comment>
<dbReference type="InterPro" id="IPR029058">
    <property type="entry name" value="AB_hydrolase_fold"/>
</dbReference>
<dbReference type="GO" id="GO:0006508">
    <property type="term" value="P:proteolysis"/>
    <property type="evidence" value="ECO:0007669"/>
    <property type="project" value="InterPro"/>
</dbReference>
<dbReference type="SUPFAM" id="SSF53474">
    <property type="entry name" value="alpha/beta-Hydrolases"/>
    <property type="match status" value="1"/>
</dbReference>
<sequence>MSVVPSAAVGGGPLLLWIRAFAPGQPVPCPAPTDLEEAGHPVATLDLPLRWGDDATPGGLHGQIVDAVEDVRKRWDGPVVVGGHSFAATLALYALAHIPGLASAIACSGCYNRSLTPTGFHYEKRTYWDAPDIYDAFSALRFADRIDRPVLLVHGAEDRNPATPPEQTIGLYRAVVAAGGRARLVLLPHEGHEFRYRETHEALAREHRDWLGRF</sequence>
<dbReference type="GO" id="GO:0004252">
    <property type="term" value="F:serine-type endopeptidase activity"/>
    <property type="evidence" value="ECO:0007669"/>
    <property type="project" value="TreeGrafter"/>
</dbReference>
<protein>
    <recommendedName>
        <fullName evidence="2">Peptidase S9 prolyl oligopeptidase catalytic domain-containing protein</fullName>
    </recommendedName>
</protein>
<dbReference type="PANTHER" id="PTHR42776:SF28">
    <property type="entry name" value="GLUTAMYL ENDOPEPTIDASE, CHLOROPLASTIC-RELATED"/>
    <property type="match status" value="1"/>
</dbReference>
<evidence type="ECO:0000259" key="2">
    <source>
        <dbReference type="Pfam" id="PF00326"/>
    </source>
</evidence>
<reference evidence="3 4" key="1">
    <citation type="submission" date="2019-03" db="EMBL/GenBank/DDBJ databases">
        <title>Draft genome sequences of novel Actinobacteria.</title>
        <authorList>
            <person name="Sahin N."/>
            <person name="Ay H."/>
            <person name="Saygin H."/>
        </authorList>
    </citation>
    <scope>NUCLEOTIDE SEQUENCE [LARGE SCALE GENOMIC DNA]</scope>
    <source>
        <strain evidence="3 4">H3C3</strain>
    </source>
</reference>
<dbReference type="Pfam" id="PF00326">
    <property type="entry name" value="Peptidase_S9"/>
    <property type="match status" value="1"/>
</dbReference>
<keyword evidence="4" id="KW-1185">Reference proteome</keyword>
<dbReference type="PANTHER" id="PTHR42776">
    <property type="entry name" value="SERINE PEPTIDASE S9 FAMILY MEMBER"/>
    <property type="match status" value="1"/>
</dbReference>
<dbReference type="EMBL" id="SMKU01000256">
    <property type="protein sequence ID" value="TDD73503.1"/>
    <property type="molecule type" value="Genomic_DNA"/>
</dbReference>
<gene>
    <name evidence="3" type="ORF">E1298_33920</name>
</gene>
<accession>A0A4R5ALM1</accession>
<feature type="domain" description="Peptidase S9 prolyl oligopeptidase catalytic" evidence="2">
    <location>
        <begin position="79"/>
        <end position="212"/>
    </location>
</feature>